<dbReference type="PANTHER" id="PTHR35763">
    <property type="entry name" value="COMPLEX 1 LYR-LIKE PROTEIN"/>
    <property type="match status" value="1"/>
</dbReference>
<proteinExistence type="predicted"/>
<gene>
    <name evidence="1" type="ORF">PVAP13_8KG119502</name>
</gene>
<evidence type="ECO:0000313" key="1">
    <source>
        <dbReference type="EMBL" id="KAG2559853.1"/>
    </source>
</evidence>
<dbReference type="Proteomes" id="UP000823388">
    <property type="component" value="Chromosome 8K"/>
</dbReference>
<keyword evidence="2" id="KW-1185">Reference proteome</keyword>
<dbReference type="AlphaFoldDB" id="A0A8T0PDA5"/>
<accession>A0A8T0PDA5</accession>
<evidence type="ECO:0000313" key="2">
    <source>
        <dbReference type="Proteomes" id="UP000823388"/>
    </source>
</evidence>
<organism evidence="1 2">
    <name type="scientific">Panicum virgatum</name>
    <name type="common">Blackwell switchgrass</name>
    <dbReference type="NCBI Taxonomy" id="38727"/>
    <lineage>
        <taxon>Eukaryota</taxon>
        <taxon>Viridiplantae</taxon>
        <taxon>Streptophyta</taxon>
        <taxon>Embryophyta</taxon>
        <taxon>Tracheophyta</taxon>
        <taxon>Spermatophyta</taxon>
        <taxon>Magnoliopsida</taxon>
        <taxon>Liliopsida</taxon>
        <taxon>Poales</taxon>
        <taxon>Poaceae</taxon>
        <taxon>PACMAD clade</taxon>
        <taxon>Panicoideae</taxon>
        <taxon>Panicodae</taxon>
        <taxon>Paniceae</taxon>
        <taxon>Panicinae</taxon>
        <taxon>Panicum</taxon>
        <taxon>Panicum sect. Hiantes</taxon>
    </lineage>
</organism>
<sequence>MCGPDCKLAHQEAFTASPPFGGGSEPGRQAVRDTSTCSLRRLVSCPSWPMAAAAPVYRRVLKAVQKHVGGGASNQHFRDFVAAEFRAPAGTEADARARLRLAGDYAYLLTSVHHHKDLLFSYNIAVDRSDEMKKILNKSAASVGLQLPDVYQP</sequence>
<name>A0A8T0PDA5_PANVG</name>
<comment type="caution">
    <text evidence="1">The sequence shown here is derived from an EMBL/GenBank/DDBJ whole genome shotgun (WGS) entry which is preliminary data.</text>
</comment>
<dbReference type="EMBL" id="CM029051">
    <property type="protein sequence ID" value="KAG2559853.1"/>
    <property type="molecule type" value="Genomic_DNA"/>
</dbReference>
<dbReference type="PANTHER" id="PTHR35763:SF1">
    <property type="entry name" value="OS11G0133900 PROTEIN"/>
    <property type="match status" value="1"/>
</dbReference>
<protein>
    <submittedName>
        <fullName evidence="1">Uncharacterized protein</fullName>
    </submittedName>
</protein>
<reference evidence="1" key="1">
    <citation type="submission" date="2020-05" db="EMBL/GenBank/DDBJ databases">
        <title>WGS assembly of Panicum virgatum.</title>
        <authorList>
            <person name="Lovell J.T."/>
            <person name="Jenkins J."/>
            <person name="Shu S."/>
            <person name="Juenger T.E."/>
            <person name="Schmutz J."/>
        </authorList>
    </citation>
    <scope>NUCLEOTIDE SEQUENCE</scope>
    <source>
        <strain evidence="1">AP13</strain>
    </source>
</reference>
<dbReference type="Pfam" id="PF13233">
    <property type="entry name" value="Complex1_LYR_2"/>
    <property type="match status" value="1"/>
</dbReference>